<dbReference type="EMBL" id="NMPR01000207">
    <property type="protein sequence ID" value="KAA8628105.1"/>
    <property type="molecule type" value="Genomic_DNA"/>
</dbReference>
<dbReference type="PROSITE" id="PS50850">
    <property type="entry name" value="MFS"/>
    <property type="match status" value="1"/>
</dbReference>
<evidence type="ECO:0000259" key="8">
    <source>
        <dbReference type="PROSITE" id="PS50850"/>
    </source>
</evidence>
<feature type="transmembrane region" description="Helical" evidence="7">
    <location>
        <begin position="335"/>
        <end position="356"/>
    </location>
</feature>
<evidence type="ECO:0000256" key="6">
    <source>
        <dbReference type="SAM" id="MobiDB-lite"/>
    </source>
</evidence>
<dbReference type="PANTHER" id="PTHR23501:SF109">
    <property type="entry name" value="MAJOR FACILITATOR SUPERFAMILY (MFS) PROFILE DOMAIN-CONTAINING PROTEIN-RELATED"/>
    <property type="match status" value="1"/>
</dbReference>
<comment type="subcellular location">
    <subcellularLocation>
        <location evidence="1">Membrane</location>
        <topology evidence="1">Multi-pass membrane protein</topology>
    </subcellularLocation>
</comment>
<dbReference type="SUPFAM" id="SSF103473">
    <property type="entry name" value="MFS general substrate transporter"/>
    <property type="match status" value="1"/>
</dbReference>
<name>A0A8S8ZI01_SORMA</name>
<evidence type="ECO:0000256" key="3">
    <source>
        <dbReference type="ARBA" id="ARBA00022692"/>
    </source>
</evidence>
<evidence type="ECO:0000256" key="7">
    <source>
        <dbReference type="SAM" id="Phobius"/>
    </source>
</evidence>
<feature type="transmembrane region" description="Helical" evidence="7">
    <location>
        <begin position="136"/>
        <end position="153"/>
    </location>
</feature>
<feature type="transmembrane region" description="Helical" evidence="7">
    <location>
        <begin position="264"/>
        <end position="285"/>
    </location>
</feature>
<dbReference type="Gene3D" id="1.20.1250.20">
    <property type="entry name" value="MFS general substrate transporter like domains"/>
    <property type="match status" value="2"/>
</dbReference>
<evidence type="ECO:0000256" key="5">
    <source>
        <dbReference type="ARBA" id="ARBA00023136"/>
    </source>
</evidence>
<gene>
    <name evidence="9" type="ORF">SMACR_05467</name>
</gene>
<feature type="transmembrane region" description="Helical" evidence="7">
    <location>
        <begin position="427"/>
        <end position="447"/>
    </location>
</feature>
<feature type="transmembrane region" description="Helical" evidence="7">
    <location>
        <begin position="159"/>
        <end position="180"/>
    </location>
</feature>
<dbReference type="InterPro" id="IPR036259">
    <property type="entry name" value="MFS_trans_sf"/>
</dbReference>
<dbReference type="Proteomes" id="UP000433876">
    <property type="component" value="Unassembled WGS sequence"/>
</dbReference>
<evidence type="ECO:0000313" key="10">
    <source>
        <dbReference type="Proteomes" id="UP000433876"/>
    </source>
</evidence>
<sequence>MSSNEKNKASTGSSAEKALAHNSASALEKAEGTQANTAKPLDEGHQASSTSTDSEQHNGDASRLSVRKVLALAALACCWTNAQAPLYLFAAVPVFIYRDLGGVDHWVWFITAHLLATAAISPFVGRFSDVFGRRWVALAGSSLIVVGQIMCGVAEIMDIFIGGMALTGIGTGINELTALAGTAELAPIAHRGYYIAGMILTIVPLLPSVMYSQIISAFSTWRYISILTGGWALVGLVMTALFYHPPAPTEDLNWKQKLSLLKDMDVVGGFLSIAGLALLEVGLLGGGYQYPWTSARVLAPLILGFLVLIIFGLWEYKGAKAPMIPRDLGPAPRTLIITMIITFISGANFFSVLMLWPSEAYNVYGNTPYGVGFRGMPFPFGILAGCVISLYLLSRFPRHIKWIVLLTCCIMTAGCGALASARLDNIHTMYLVLFIAGLGVGGIVVPASTIATIIAPRDFIATITALTISIRIVGGVIGYTVYYNVFIQKLVPQLTESVIGACIKSGITNRETIGAAIELTGASLVDEIHMLPGVTDESWAVIVAASQEAYVRAYPWVYYCSIAFGGVSILASLGMEDISGLVDRTVMVHM</sequence>
<reference evidence="9 10" key="1">
    <citation type="submission" date="2017-07" db="EMBL/GenBank/DDBJ databases">
        <title>Genome sequence of the Sordaria macrospora wild type strain R19027.</title>
        <authorList>
            <person name="Nowrousian M."/>
            <person name="Teichert I."/>
            <person name="Kueck U."/>
        </authorList>
    </citation>
    <scope>NUCLEOTIDE SEQUENCE [LARGE SCALE GENOMIC DNA]</scope>
    <source>
        <strain evidence="9 10">R19027</strain>
        <tissue evidence="9">Mycelium</tissue>
    </source>
</reference>
<dbReference type="AlphaFoldDB" id="A0A8S8ZI01"/>
<keyword evidence="4 7" id="KW-1133">Transmembrane helix</keyword>
<evidence type="ECO:0000256" key="4">
    <source>
        <dbReference type="ARBA" id="ARBA00022989"/>
    </source>
</evidence>
<feature type="transmembrane region" description="Helical" evidence="7">
    <location>
        <begin position="106"/>
        <end position="124"/>
    </location>
</feature>
<feature type="transmembrane region" description="Helical" evidence="7">
    <location>
        <begin position="297"/>
        <end position="314"/>
    </location>
</feature>
<dbReference type="Pfam" id="PF06609">
    <property type="entry name" value="TRI12"/>
    <property type="match status" value="1"/>
</dbReference>
<dbReference type="PROSITE" id="PS00216">
    <property type="entry name" value="SUGAR_TRANSPORT_1"/>
    <property type="match status" value="1"/>
</dbReference>
<feature type="transmembrane region" description="Helical" evidence="7">
    <location>
        <begin position="376"/>
        <end position="393"/>
    </location>
</feature>
<organism evidence="9 10">
    <name type="scientific">Sordaria macrospora</name>
    <dbReference type="NCBI Taxonomy" id="5147"/>
    <lineage>
        <taxon>Eukaryota</taxon>
        <taxon>Fungi</taxon>
        <taxon>Dikarya</taxon>
        <taxon>Ascomycota</taxon>
        <taxon>Pezizomycotina</taxon>
        <taxon>Sordariomycetes</taxon>
        <taxon>Sordariomycetidae</taxon>
        <taxon>Sordariales</taxon>
        <taxon>Sordariaceae</taxon>
        <taxon>Sordaria</taxon>
    </lineage>
</organism>
<feature type="transmembrane region" description="Helical" evidence="7">
    <location>
        <begin position="556"/>
        <end position="575"/>
    </location>
</feature>
<keyword evidence="3 7" id="KW-0812">Transmembrane</keyword>
<comment type="caution">
    <text evidence="9">The sequence shown here is derived from an EMBL/GenBank/DDBJ whole genome shotgun (WGS) entry which is preliminary data.</text>
</comment>
<feature type="transmembrane region" description="Helical" evidence="7">
    <location>
        <begin position="69"/>
        <end position="94"/>
    </location>
</feature>
<evidence type="ECO:0000313" key="9">
    <source>
        <dbReference type="EMBL" id="KAA8628105.1"/>
    </source>
</evidence>
<dbReference type="InterPro" id="IPR005829">
    <property type="entry name" value="Sugar_transporter_CS"/>
</dbReference>
<protein>
    <recommendedName>
        <fullName evidence="8">Major facilitator superfamily (MFS) profile domain-containing protein</fullName>
    </recommendedName>
</protein>
<feature type="transmembrane region" description="Helical" evidence="7">
    <location>
        <begin position="192"/>
        <end position="211"/>
    </location>
</feature>
<keyword evidence="5 7" id="KW-0472">Membrane</keyword>
<accession>A0A8S8ZI01</accession>
<feature type="region of interest" description="Disordered" evidence="6">
    <location>
        <begin position="1"/>
        <end position="59"/>
    </location>
</feature>
<feature type="domain" description="Major facilitator superfamily (MFS) profile" evidence="8">
    <location>
        <begin position="69"/>
        <end position="538"/>
    </location>
</feature>
<dbReference type="FunFam" id="1.20.1250.20:FF:000784">
    <property type="entry name" value="MFS drug efflux pump"/>
    <property type="match status" value="1"/>
</dbReference>
<dbReference type="GO" id="GO:0005886">
    <property type="term" value="C:plasma membrane"/>
    <property type="evidence" value="ECO:0007669"/>
    <property type="project" value="TreeGrafter"/>
</dbReference>
<evidence type="ECO:0000256" key="2">
    <source>
        <dbReference type="ARBA" id="ARBA00022448"/>
    </source>
</evidence>
<evidence type="ECO:0000256" key="1">
    <source>
        <dbReference type="ARBA" id="ARBA00004141"/>
    </source>
</evidence>
<feature type="transmembrane region" description="Helical" evidence="7">
    <location>
        <begin position="459"/>
        <end position="482"/>
    </location>
</feature>
<dbReference type="PANTHER" id="PTHR23501">
    <property type="entry name" value="MAJOR FACILITATOR SUPERFAMILY"/>
    <property type="match status" value="1"/>
</dbReference>
<proteinExistence type="predicted"/>
<dbReference type="InterPro" id="IPR010573">
    <property type="entry name" value="MFS_Str1/Tri12-like"/>
</dbReference>
<keyword evidence="2" id="KW-0813">Transport</keyword>
<feature type="transmembrane region" description="Helical" evidence="7">
    <location>
        <begin position="400"/>
        <end position="421"/>
    </location>
</feature>
<dbReference type="InterPro" id="IPR020846">
    <property type="entry name" value="MFS_dom"/>
</dbReference>
<dbReference type="VEuPathDB" id="FungiDB:SMAC_05467"/>
<dbReference type="GO" id="GO:0022857">
    <property type="term" value="F:transmembrane transporter activity"/>
    <property type="evidence" value="ECO:0007669"/>
    <property type="project" value="InterPro"/>
</dbReference>
<feature type="transmembrane region" description="Helical" evidence="7">
    <location>
        <begin position="223"/>
        <end position="243"/>
    </location>
</feature>